<feature type="transmembrane region" description="Helical" evidence="1">
    <location>
        <begin position="12"/>
        <end position="31"/>
    </location>
</feature>
<organism evidence="4 5">
    <name type="scientific">Bhargavaea beijingensis</name>
    <dbReference type="NCBI Taxonomy" id="426756"/>
    <lineage>
        <taxon>Bacteria</taxon>
        <taxon>Bacillati</taxon>
        <taxon>Bacillota</taxon>
        <taxon>Bacilli</taxon>
        <taxon>Bacillales</taxon>
        <taxon>Caryophanaceae</taxon>
        <taxon>Bhargavaea</taxon>
    </lineage>
</organism>
<evidence type="ECO:0000313" key="3">
    <source>
        <dbReference type="EMBL" id="RSK34420.1"/>
    </source>
</evidence>
<dbReference type="CDD" id="cd15787">
    <property type="entry name" value="YycH_N"/>
    <property type="match status" value="1"/>
</dbReference>
<feature type="domain" description="Regulatory protein YycH" evidence="2">
    <location>
        <begin position="7"/>
        <end position="440"/>
    </location>
</feature>
<dbReference type="InterPro" id="IPR042274">
    <property type="entry name" value="YycH/YycI_2"/>
</dbReference>
<dbReference type="InterPro" id="IPR009996">
    <property type="entry name" value="YycH"/>
</dbReference>
<keyword evidence="1" id="KW-1133">Transmembrane helix</keyword>
<dbReference type="Proteomes" id="UP000198823">
    <property type="component" value="Unassembled WGS sequence"/>
</dbReference>
<dbReference type="Pfam" id="PF07435">
    <property type="entry name" value="YycH"/>
    <property type="match status" value="1"/>
</dbReference>
<dbReference type="RefSeq" id="WP_092097744.1">
    <property type="nucleotide sequence ID" value="NZ_FNAR01000015.1"/>
</dbReference>
<proteinExistence type="predicted"/>
<evidence type="ECO:0000313" key="4">
    <source>
        <dbReference type="EMBL" id="SDE67525.1"/>
    </source>
</evidence>
<reference evidence="4 5" key="1">
    <citation type="submission" date="2016-10" db="EMBL/GenBank/DDBJ databases">
        <authorList>
            <person name="de Groot N.N."/>
        </authorList>
    </citation>
    <scope>NUCLEOTIDE SEQUENCE [LARGE SCALE GENOMIC DNA]</scope>
    <source>
        <strain evidence="4 5">CGMCC 1.6762</strain>
    </source>
</reference>
<accession>A0A1G7EVT9</accession>
<protein>
    <submittedName>
        <fullName evidence="4">Two-component signal transduction system YycFG, regulatory protein YycH</fullName>
    </submittedName>
</protein>
<evidence type="ECO:0000313" key="5">
    <source>
        <dbReference type="Proteomes" id="UP000198823"/>
    </source>
</evidence>
<dbReference type="Gene3D" id="3.10.450.310">
    <property type="match status" value="1"/>
</dbReference>
<keyword evidence="1" id="KW-0472">Membrane</keyword>
<name>A0A1G7EVT9_9BACL</name>
<evidence type="ECO:0000313" key="6">
    <source>
        <dbReference type="Proteomes" id="UP000272481"/>
    </source>
</evidence>
<dbReference type="EMBL" id="FNAR01000015">
    <property type="protein sequence ID" value="SDE67525.1"/>
    <property type="molecule type" value="Genomic_DNA"/>
</dbReference>
<dbReference type="STRING" id="426756.SAMN04488126_11534"/>
<gene>
    <name evidence="3" type="ORF">EJA12_05675</name>
    <name evidence="4" type="ORF">SAMN04488126_11534</name>
</gene>
<evidence type="ECO:0000256" key="1">
    <source>
        <dbReference type="SAM" id="Phobius"/>
    </source>
</evidence>
<keyword evidence="6" id="KW-1185">Reference proteome</keyword>
<dbReference type="AlphaFoldDB" id="A0A1G7EVT9"/>
<reference evidence="3 6" key="2">
    <citation type="submission" date="2018-12" db="EMBL/GenBank/DDBJ databases">
        <title>Comparitive functional genomics of dry heat resistant strains isolated from the viking spacecraft.</title>
        <authorList>
            <person name="Seuylemezian A."/>
            <person name="Vaishampayan P."/>
        </authorList>
    </citation>
    <scope>NUCLEOTIDE SEQUENCE [LARGE SCALE GENOMIC DNA]</scope>
    <source>
        <strain evidence="3 6">M6-11</strain>
    </source>
</reference>
<dbReference type="Proteomes" id="UP000272481">
    <property type="component" value="Unassembled WGS sequence"/>
</dbReference>
<dbReference type="EMBL" id="RWGW01000007">
    <property type="protein sequence ID" value="RSK34420.1"/>
    <property type="molecule type" value="Genomic_DNA"/>
</dbReference>
<sequence length="440" mass="49364">MGLKYVEHIKSAILILLILLSVTLTFSIWTFRTDYQPIEQAPAVETIAEKQKLGDVILPYKLIAVSEDGVTGTTGREDIGELMDFMKTWSFQNLTEADKEVTKDEADDIISQPNTVTLYFRSPIPFGVADSLFRFADSVTTEASFSQIVIETQSDIGLIHFIGKDGGRRFTAQATGVEPEQLNDLLAGAKGFEPYGAIERETAMTLYLPATSTSVSNMSFFQQEVSPSRFKRVLFPDITLVKQVPAGEHSDKYHDIERQMIVDTEMKTLRFNNTRMSDSEGVSIPSELLMDSLDFVNGHGGWTNEFVLSSMDPLRKQIKYRMVVEGFPVFSDITLTEITQIWGNGQISSYARPYYQLGEPLPENAEKRLPAGTDVAEELRADPEVDFNQVEDIVRGYNLQLIQRGEEALYTLEPEWFYEENGEWHPVNNAGTGGGRSGLE</sequence>
<keyword evidence="1" id="KW-0812">Transmembrane</keyword>
<evidence type="ECO:0000259" key="2">
    <source>
        <dbReference type="Pfam" id="PF07435"/>
    </source>
</evidence>
<dbReference type="Gene3D" id="3.30.310.160">
    <property type="entry name" value="YycH protein, domain 2"/>
    <property type="match status" value="1"/>
</dbReference>
<dbReference type="OrthoDB" id="2382185at2"/>